<gene>
    <name evidence="3" type="ORF">PR001_g30478</name>
    <name evidence="2" type="ORF">PR002_g30342</name>
    <name evidence="4" type="ORF">PR003_g31355</name>
</gene>
<evidence type="ECO:0000313" key="4">
    <source>
        <dbReference type="EMBL" id="KAE9268711.1"/>
    </source>
</evidence>
<dbReference type="OrthoDB" id="10283993at2759"/>
<evidence type="ECO:0000313" key="6">
    <source>
        <dbReference type="Proteomes" id="UP000434957"/>
    </source>
</evidence>
<evidence type="ECO:0000313" key="3">
    <source>
        <dbReference type="EMBL" id="KAE8960157.1"/>
    </source>
</evidence>
<dbReference type="EMBL" id="QXFV01006898">
    <property type="protein sequence ID" value="KAE8960157.1"/>
    <property type="molecule type" value="Genomic_DNA"/>
</dbReference>
<dbReference type="AlphaFoldDB" id="A0A6A3GSV5"/>
<dbReference type="EMBL" id="QXFU01006791">
    <property type="protein sequence ID" value="KAE8960055.1"/>
    <property type="molecule type" value="Genomic_DNA"/>
</dbReference>
<dbReference type="Proteomes" id="UP000435112">
    <property type="component" value="Unassembled WGS sequence"/>
</dbReference>
<evidence type="ECO:0000313" key="7">
    <source>
        <dbReference type="Proteomes" id="UP000435112"/>
    </source>
</evidence>
<dbReference type="EMBL" id="QXFT01006545">
    <property type="protein sequence ID" value="KAE9268711.1"/>
    <property type="molecule type" value="Genomic_DNA"/>
</dbReference>
<keyword evidence="1" id="KW-0732">Signal</keyword>
<dbReference type="Proteomes" id="UP000429607">
    <property type="component" value="Unassembled WGS sequence"/>
</dbReference>
<feature type="chain" id="PRO_5036164002" description="RxLR effector protein" evidence="1">
    <location>
        <begin position="24"/>
        <end position="100"/>
    </location>
</feature>
<name>A0A6A3GSV5_9STRA</name>
<keyword evidence="6" id="KW-1185">Reference proteome</keyword>
<feature type="signal peptide" evidence="1">
    <location>
        <begin position="1"/>
        <end position="23"/>
    </location>
</feature>
<reference evidence="5 7" key="1">
    <citation type="submission" date="2018-09" db="EMBL/GenBank/DDBJ databases">
        <title>Genomic investigation of the strawberry pathogen Phytophthora fragariae indicates pathogenicity is determined by transcriptional variation in three key races.</title>
        <authorList>
            <person name="Adams T.M."/>
            <person name="Armitage A.D."/>
            <person name="Sobczyk M.K."/>
            <person name="Bates H.J."/>
            <person name="Dunwell J.M."/>
            <person name="Nellist C.F."/>
            <person name="Harrison R.J."/>
        </authorList>
    </citation>
    <scope>NUCLEOTIDE SEQUENCE [LARGE SCALE GENOMIC DNA]</scope>
    <source>
        <strain evidence="3 5">SCRP249</strain>
        <strain evidence="2 7">SCRP324</strain>
        <strain evidence="4 6">SCRP333</strain>
    </source>
</reference>
<accession>A0A6A3GSV5</accession>
<evidence type="ECO:0000313" key="5">
    <source>
        <dbReference type="Proteomes" id="UP000429607"/>
    </source>
</evidence>
<sequence>MGLLRKAFLSALILLIVVNEAAAIPNESQPRDAVAPPSIRADMRRLRTGNSIKGFEDQEERTAPAALIKSAKATKKFLKGTKNVLKSVVQAVGTIMLTNT</sequence>
<evidence type="ECO:0008006" key="8">
    <source>
        <dbReference type="Google" id="ProtNLM"/>
    </source>
</evidence>
<evidence type="ECO:0000256" key="1">
    <source>
        <dbReference type="SAM" id="SignalP"/>
    </source>
</evidence>
<organism evidence="2 7">
    <name type="scientific">Phytophthora rubi</name>
    <dbReference type="NCBI Taxonomy" id="129364"/>
    <lineage>
        <taxon>Eukaryota</taxon>
        <taxon>Sar</taxon>
        <taxon>Stramenopiles</taxon>
        <taxon>Oomycota</taxon>
        <taxon>Peronosporomycetes</taxon>
        <taxon>Peronosporales</taxon>
        <taxon>Peronosporaceae</taxon>
        <taxon>Phytophthora</taxon>
    </lineage>
</organism>
<protein>
    <recommendedName>
        <fullName evidence="8">RxLR effector protein</fullName>
    </recommendedName>
</protein>
<proteinExistence type="predicted"/>
<comment type="caution">
    <text evidence="2">The sequence shown here is derived from an EMBL/GenBank/DDBJ whole genome shotgun (WGS) entry which is preliminary data.</text>
</comment>
<evidence type="ECO:0000313" key="2">
    <source>
        <dbReference type="EMBL" id="KAE8960055.1"/>
    </source>
</evidence>
<dbReference type="Proteomes" id="UP000434957">
    <property type="component" value="Unassembled WGS sequence"/>
</dbReference>